<proteinExistence type="predicted"/>
<sequence>MVCELSLHNNNFSELTYSESLEVDGGFAFIIPAGVILAAKIVGAIAAVGVVGAGVYVGYKQTTADLEKKYGE</sequence>
<reference evidence="2 3" key="1">
    <citation type="submission" date="2018-06" db="EMBL/GenBank/DDBJ databases">
        <title>Genomic Encyclopedia of Type Strains, Phase I: the one thousand microbial genomes (KMG-I) project.</title>
        <authorList>
            <person name="Kyrpides N."/>
        </authorList>
    </citation>
    <scope>NUCLEOTIDE SEQUENCE [LARGE SCALE GENOMIC DNA]</scope>
    <source>
        <strain evidence="2 3">DSM 19573</strain>
    </source>
</reference>
<feature type="transmembrane region" description="Helical" evidence="1">
    <location>
        <begin position="26"/>
        <end position="59"/>
    </location>
</feature>
<comment type="caution">
    <text evidence="2">The sequence shown here is derived from an EMBL/GenBank/DDBJ whole genome shotgun (WGS) entry which is preliminary data.</text>
</comment>
<keyword evidence="1" id="KW-1133">Transmembrane helix</keyword>
<dbReference type="RefSeq" id="WP_110462839.1">
    <property type="nucleotide sequence ID" value="NZ_QKMR01000018.1"/>
</dbReference>
<keyword evidence="3" id="KW-1185">Reference proteome</keyword>
<gene>
    <name evidence="2" type="ORF">LY28_02846</name>
</gene>
<evidence type="ECO:0000256" key="1">
    <source>
        <dbReference type="SAM" id="Phobius"/>
    </source>
</evidence>
<dbReference type="AlphaFoldDB" id="A0A318XUT0"/>
<evidence type="ECO:0000313" key="3">
    <source>
        <dbReference type="Proteomes" id="UP000248132"/>
    </source>
</evidence>
<evidence type="ECO:0008006" key="4">
    <source>
        <dbReference type="Google" id="ProtNLM"/>
    </source>
</evidence>
<dbReference type="EMBL" id="QKMR01000018">
    <property type="protein sequence ID" value="PYG86627.1"/>
    <property type="molecule type" value="Genomic_DNA"/>
</dbReference>
<name>A0A318XUT0_9FIRM</name>
<dbReference type="Proteomes" id="UP000248132">
    <property type="component" value="Unassembled WGS sequence"/>
</dbReference>
<organism evidence="2 3">
    <name type="scientific">Ruminiclostridium sufflavum DSM 19573</name>
    <dbReference type="NCBI Taxonomy" id="1121337"/>
    <lineage>
        <taxon>Bacteria</taxon>
        <taxon>Bacillati</taxon>
        <taxon>Bacillota</taxon>
        <taxon>Clostridia</taxon>
        <taxon>Eubacteriales</taxon>
        <taxon>Oscillospiraceae</taxon>
        <taxon>Ruminiclostridium</taxon>
    </lineage>
</organism>
<accession>A0A318XUT0</accession>
<protein>
    <recommendedName>
        <fullName evidence="4">Class IIb bacteriocin, lactobin A/cerein 7B family</fullName>
    </recommendedName>
</protein>
<keyword evidence="1" id="KW-0812">Transmembrane</keyword>
<keyword evidence="1" id="KW-0472">Membrane</keyword>
<evidence type="ECO:0000313" key="2">
    <source>
        <dbReference type="EMBL" id="PYG86627.1"/>
    </source>
</evidence>